<evidence type="ECO:0000256" key="7">
    <source>
        <dbReference type="ARBA" id="ARBA00022989"/>
    </source>
</evidence>
<sequence>MKADWKLSERTTLVPKVHRISEDKAELLRKCAVGASVFTLIVLGTMAIVTLVIGVRDDSLPSFAFSLDALLDCMSSAVVIWRFTGAGNTLYSSRRERIACLTLGAFFILSSTIIAGRAGAAIRSATKPDPDSSSLIRSLSGVNFFICACLAALKIYLAHQLESVSIATDAVNSGIGVLLSMAAIIGDVTYEMNKSVWYIDSVLGCVCAAILLVFGLWLIVYEQCSNNGHPRATAGLWRDISEVDAATNKGLLTSA</sequence>
<dbReference type="SUPFAM" id="SSF161111">
    <property type="entry name" value="Cation efflux protein transmembrane domain-like"/>
    <property type="match status" value="1"/>
</dbReference>
<keyword evidence="6" id="KW-0862">Zinc</keyword>
<keyword evidence="8" id="KW-0770">Synapse</keyword>
<dbReference type="OMA" id="IMRYSAS"/>
<feature type="transmembrane region" description="Helical" evidence="11">
    <location>
        <begin position="97"/>
        <end position="115"/>
    </location>
</feature>
<feature type="transmembrane region" description="Helical" evidence="11">
    <location>
        <begin position="31"/>
        <end position="53"/>
    </location>
</feature>
<dbReference type="PANTHER" id="PTHR31937">
    <property type="entry name" value="TRANSMEMBRANE PROTEIN 163"/>
    <property type="match status" value="1"/>
</dbReference>
<keyword evidence="5" id="KW-0967">Endosome</keyword>
<evidence type="ECO:0000256" key="8">
    <source>
        <dbReference type="ARBA" id="ARBA00023018"/>
    </source>
</evidence>
<feature type="transmembrane region" description="Helical" evidence="11">
    <location>
        <begin position="196"/>
        <end position="221"/>
    </location>
</feature>
<dbReference type="AlphaFoldDB" id="R7U4N5"/>
<dbReference type="PANTHER" id="PTHR31937:SF2">
    <property type="entry name" value="TRANSMEMBRANE PROTEIN 163"/>
    <property type="match status" value="1"/>
</dbReference>
<feature type="transmembrane region" description="Helical" evidence="11">
    <location>
        <begin position="135"/>
        <end position="158"/>
    </location>
</feature>
<reference evidence="13" key="3">
    <citation type="submission" date="2015-06" db="UniProtKB">
        <authorList>
            <consortium name="EnsemblMetazoa"/>
        </authorList>
    </citation>
    <scope>IDENTIFICATION</scope>
</reference>
<name>R7U4N5_CAPTE</name>
<protein>
    <submittedName>
        <fullName evidence="12 13">Uncharacterized protein</fullName>
    </submittedName>
</protein>
<reference evidence="12 14" key="2">
    <citation type="journal article" date="2013" name="Nature">
        <title>Insights into bilaterian evolution from three spiralian genomes.</title>
        <authorList>
            <person name="Simakov O."/>
            <person name="Marletaz F."/>
            <person name="Cho S.J."/>
            <person name="Edsinger-Gonzales E."/>
            <person name="Havlak P."/>
            <person name="Hellsten U."/>
            <person name="Kuo D.H."/>
            <person name="Larsson T."/>
            <person name="Lv J."/>
            <person name="Arendt D."/>
            <person name="Savage R."/>
            <person name="Osoegawa K."/>
            <person name="de Jong P."/>
            <person name="Grimwood J."/>
            <person name="Chapman J.A."/>
            <person name="Shapiro H."/>
            <person name="Aerts A."/>
            <person name="Otillar R.P."/>
            <person name="Terry A.Y."/>
            <person name="Boore J.L."/>
            <person name="Grigoriev I.V."/>
            <person name="Lindberg D.R."/>
            <person name="Seaver E.C."/>
            <person name="Weisblat D.A."/>
            <person name="Putnam N.H."/>
            <person name="Rokhsar D.S."/>
        </authorList>
    </citation>
    <scope>NUCLEOTIDE SEQUENCE</scope>
    <source>
        <strain evidence="12 14">I ESC-2004</strain>
    </source>
</reference>
<evidence type="ECO:0000256" key="4">
    <source>
        <dbReference type="ARBA" id="ARBA00022692"/>
    </source>
</evidence>
<dbReference type="InterPro" id="IPR026765">
    <property type="entry name" value="Tmem163"/>
</dbReference>
<dbReference type="EMBL" id="KB308242">
    <property type="protein sequence ID" value="ELT98125.1"/>
    <property type="molecule type" value="Genomic_DNA"/>
</dbReference>
<evidence type="ECO:0000313" key="12">
    <source>
        <dbReference type="EMBL" id="ELT98125.1"/>
    </source>
</evidence>
<feature type="transmembrane region" description="Helical" evidence="11">
    <location>
        <begin position="65"/>
        <end position="85"/>
    </location>
</feature>
<dbReference type="GO" id="GO:0031901">
    <property type="term" value="C:early endosome membrane"/>
    <property type="evidence" value="ECO:0007669"/>
    <property type="project" value="UniProtKB-SubCell"/>
</dbReference>
<keyword evidence="9 11" id="KW-0472">Membrane</keyword>
<keyword evidence="4 11" id="KW-0812">Transmembrane</keyword>
<dbReference type="InterPro" id="IPR027469">
    <property type="entry name" value="Cation_efflux_TMD_sf"/>
</dbReference>
<accession>R7U4N5</accession>
<dbReference type="HOGENOM" id="CLU_081161_1_0_1"/>
<comment type="similarity">
    <text evidence="3">Belongs to the TMEM163 family.</text>
</comment>
<gene>
    <name evidence="12" type="ORF">CAPTEDRAFT_225963</name>
</gene>
<evidence type="ECO:0000313" key="14">
    <source>
        <dbReference type="Proteomes" id="UP000014760"/>
    </source>
</evidence>
<evidence type="ECO:0000256" key="11">
    <source>
        <dbReference type="SAM" id="Phobius"/>
    </source>
</evidence>
<evidence type="ECO:0000256" key="1">
    <source>
        <dbReference type="ARBA" id="ARBA00004146"/>
    </source>
</evidence>
<reference evidence="14" key="1">
    <citation type="submission" date="2012-12" db="EMBL/GenBank/DDBJ databases">
        <authorList>
            <person name="Hellsten U."/>
            <person name="Grimwood J."/>
            <person name="Chapman J.A."/>
            <person name="Shapiro H."/>
            <person name="Aerts A."/>
            <person name="Otillar R.P."/>
            <person name="Terry A.Y."/>
            <person name="Boore J.L."/>
            <person name="Simakov O."/>
            <person name="Marletaz F."/>
            <person name="Cho S.-J."/>
            <person name="Edsinger-Gonzales E."/>
            <person name="Havlak P."/>
            <person name="Kuo D.-H."/>
            <person name="Larsson T."/>
            <person name="Lv J."/>
            <person name="Arendt D."/>
            <person name="Savage R."/>
            <person name="Osoegawa K."/>
            <person name="de Jong P."/>
            <person name="Lindberg D.R."/>
            <person name="Seaver E.C."/>
            <person name="Weisblat D.A."/>
            <person name="Putnam N.H."/>
            <person name="Grigoriev I.V."/>
            <person name="Rokhsar D.S."/>
        </authorList>
    </citation>
    <scope>NUCLEOTIDE SEQUENCE</scope>
    <source>
        <strain evidence="14">I ESC-2004</strain>
    </source>
</reference>
<evidence type="ECO:0000256" key="9">
    <source>
        <dbReference type="ARBA" id="ARBA00023136"/>
    </source>
</evidence>
<evidence type="ECO:0000256" key="3">
    <source>
        <dbReference type="ARBA" id="ARBA00008731"/>
    </source>
</evidence>
<feature type="transmembrane region" description="Helical" evidence="11">
    <location>
        <begin position="170"/>
        <end position="190"/>
    </location>
</feature>
<organism evidence="12">
    <name type="scientific">Capitella teleta</name>
    <name type="common">Polychaete worm</name>
    <dbReference type="NCBI Taxonomy" id="283909"/>
    <lineage>
        <taxon>Eukaryota</taxon>
        <taxon>Metazoa</taxon>
        <taxon>Spiralia</taxon>
        <taxon>Lophotrochozoa</taxon>
        <taxon>Annelida</taxon>
        <taxon>Polychaeta</taxon>
        <taxon>Sedentaria</taxon>
        <taxon>Scolecida</taxon>
        <taxon>Capitellidae</taxon>
        <taxon>Capitella</taxon>
    </lineage>
</organism>
<keyword evidence="7 11" id="KW-1133">Transmembrane helix</keyword>
<keyword evidence="14" id="KW-1185">Reference proteome</keyword>
<evidence type="ECO:0000256" key="2">
    <source>
        <dbReference type="ARBA" id="ARBA00004644"/>
    </source>
</evidence>
<keyword evidence="10" id="KW-0968">Cytoplasmic vesicle</keyword>
<evidence type="ECO:0000256" key="10">
    <source>
        <dbReference type="ARBA" id="ARBA00023329"/>
    </source>
</evidence>
<dbReference type="EnsemblMetazoa" id="CapteT225963">
    <property type="protein sequence ID" value="CapteP225963"/>
    <property type="gene ID" value="CapteG225963"/>
</dbReference>
<dbReference type="GO" id="GO:0030672">
    <property type="term" value="C:synaptic vesicle membrane"/>
    <property type="evidence" value="ECO:0007669"/>
    <property type="project" value="UniProtKB-SubCell"/>
</dbReference>
<dbReference type="Proteomes" id="UP000014760">
    <property type="component" value="Unassembled WGS sequence"/>
</dbReference>
<evidence type="ECO:0000256" key="5">
    <source>
        <dbReference type="ARBA" id="ARBA00022753"/>
    </source>
</evidence>
<dbReference type="OrthoDB" id="5980560at2759"/>
<comment type="subcellular location">
    <subcellularLocation>
        <location evidence="2">Cytoplasmic vesicle</location>
        <location evidence="2">Secretory vesicle</location>
        <location evidence="2">Synaptic vesicle membrane</location>
        <topology evidence="2">Multi-pass membrane protein</topology>
    </subcellularLocation>
    <subcellularLocation>
        <location evidence="1">Early endosome membrane</location>
    </subcellularLocation>
</comment>
<evidence type="ECO:0000256" key="6">
    <source>
        <dbReference type="ARBA" id="ARBA00022833"/>
    </source>
</evidence>
<dbReference type="EMBL" id="AMQN01002092">
    <property type="status" value="NOT_ANNOTATED_CDS"/>
    <property type="molecule type" value="Genomic_DNA"/>
</dbReference>
<proteinExistence type="inferred from homology"/>
<dbReference type="Gene3D" id="1.20.1510.10">
    <property type="entry name" value="Cation efflux protein transmembrane domain"/>
    <property type="match status" value="1"/>
</dbReference>
<evidence type="ECO:0000313" key="13">
    <source>
        <dbReference type="EnsemblMetazoa" id="CapteP225963"/>
    </source>
</evidence>